<evidence type="ECO:0000313" key="2">
    <source>
        <dbReference type="Proteomes" id="UP001362999"/>
    </source>
</evidence>
<reference evidence="1 2" key="1">
    <citation type="journal article" date="2024" name="J Genomics">
        <title>Draft genome sequencing and assembly of Favolaschia claudopus CIRM-BRFM 2984 isolated from oak limbs.</title>
        <authorList>
            <person name="Navarro D."/>
            <person name="Drula E."/>
            <person name="Chaduli D."/>
            <person name="Cazenave R."/>
            <person name="Ahrendt S."/>
            <person name="Wang J."/>
            <person name="Lipzen A."/>
            <person name="Daum C."/>
            <person name="Barry K."/>
            <person name="Grigoriev I.V."/>
            <person name="Favel A."/>
            <person name="Rosso M.N."/>
            <person name="Martin F."/>
        </authorList>
    </citation>
    <scope>NUCLEOTIDE SEQUENCE [LARGE SCALE GENOMIC DNA]</scope>
    <source>
        <strain evidence="1 2">CIRM-BRFM 2984</strain>
    </source>
</reference>
<evidence type="ECO:0000313" key="1">
    <source>
        <dbReference type="EMBL" id="KAK7040963.1"/>
    </source>
</evidence>
<dbReference type="Proteomes" id="UP001362999">
    <property type="component" value="Unassembled WGS sequence"/>
</dbReference>
<name>A0AAW0CQ07_9AGAR</name>
<organism evidence="1 2">
    <name type="scientific">Favolaschia claudopus</name>
    <dbReference type="NCBI Taxonomy" id="2862362"/>
    <lineage>
        <taxon>Eukaryota</taxon>
        <taxon>Fungi</taxon>
        <taxon>Dikarya</taxon>
        <taxon>Basidiomycota</taxon>
        <taxon>Agaricomycotina</taxon>
        <taxon>Agaricomycetes</taxon>
        <taxon>Agaricomycetidae</taxon>
        <taxon>Agaricales</taxon>
        <taxon>Marasmiineae</taxon>
        <taxon>Mycenaceae</taxon>
        <taxon>Favolaschia</taxon>
    </lineage>
</organism>
<protein>
    <submittedName>
        <fullName evidence="1">Uncharacterized protein</fullName>
    </submittedName>
</protein>
<comment type="caution">
    <text evidence="1">The sequence shown here is derived from an EMBL/GenBank/DDBJ whole genome shotgun (WGS) entry which is preliminary data.</text>
</comment>
<sequence length="602" mass="67107">MVADLNVVEVLDSDEEDQLPPFNAREWIGKNKKYPRHPPRELEFYCARQLRIPQEIKNAFPNQALNVAAFSRTALPAKSYALVFPAAETCFSRLTPSMDIDQTLESLKTRPLPPIKLVDELNQAARQAILDGNLSVVDSRFPSTRLSFWVIATWRWLIDMVDAREEWKAARDWVDRRRGALVAADEAAQRLLTLGWDVQLAAGERSLQFARAISDRMVTDGMMDIMITVLEKRISATRRLASRIILVQRAFMIEILKAERAEDLKDAKRPYLTALERKVKEGGVSELWFTALWEEQIHWLAFKCDFTALTLSYGDPLGMSGTPHVIIRKTLWWLQGRFNKSFRDKGNILTCGTQNDGTSCGFIATNTLAHNTLGDDIWTPSLKIHDRLHWFNLVCTGYESNNGQLECPDTGAANAELKSVAILPSHTIPKSLKRILNSPEQSPARLTSLSRILNPAPIPPAALPPPIFVARPAVANVALPLSRLLNDSTDAPVGVECLKPCTSWDGLADSEWEDTSPQWGEEMRMDVDEKSTALLMEVDVQPEPDESVAPPAKLYSIFGTQYSGKRKLDDAEAGNAAGPCKIARIEERPAKASKRKASAAGS</sequence>
<dbReference type="AlphaFoldDB" id="A0AAW0CQ07"/>
<accession>A0AAW0CQ07</accession>
<gene>
    <name evidence="1" type="ORF">R3P38DRAFT_3179433</name>
</gene>
<proteinExistence type="predicted"/>
<dbReference type="EMBL" id="JAWWNJ010000014">
    <property type="protein sequence ID" value="KAK7040963.1"/>
    <property type="molecule type" value="Genomic_DNA"/>
</dbReference>
<keyword evidence="2" id="KW-1185">Reference proteome</keyword>